<feature type="transmembrane region" description="Helical" evidence="2">
    <location>
        <begin position="358"/>
        <end position="380"/>
    </location>
</feature>
<evidence type="ECO:0000313" key="4">
    <source>
        <dbReference type="Proteomes" id="UP001500298"/>
    </source>
</evidence>
<dbReference type="PRINTS" id="PR00702">
    <property type="entry name" value="ACRIFLAVINRP"/>
</dbReference>
<feature type="transmembrane region" description="Helical" evidence="2">
    <location>
        <begin position="330"/>
        <end position="352"/>
    </location>
</feature>
<dbReference type="Gene3D" id="3.30.70.1320">
    <property type="entry name" value="Multidrug efflux transporter AcrB pore domain like"/>
    <property type="match status" value="1"/>
</dbReference>
<feature type="transmembrane region" description="Helical" evidence="2">
    <location>
        <begin position="864"/>
        <end position="883"/>
    </location>
</feature>
<feature type="transmembrane region" description="Helical" evidence="2">
    <location>
        <begin position="12"/>
        <end position="31"/>
    </location>
</feature>
<dbReference type="InterPro" id="IPR001036">
    <property type="entry name" value="Acrflvin-R"/>
</dbReference>
<dbReference type="Gene3D" id="3.30.2090.10">
    <property type="entry name" value="Multidrug efflux transporter AcrB TolC docking domain, DN and DC subdomains"/>
    <property type="match status" value="2"/>
</dbReference>
<dbReference type="Pfam" id="PF00873">
    <property type="entry name" value="ACR_tran"/>
    <property type="match status" value="1"/>
</dbReference>
<reference evidence="4" key="1">
    <citation type="journal article" date="2019" name="Int. J. Syst. Evol. Microbiol.">
        <title>The Global Catalogue of Microorganisms (GCM) 10K type strain sequencing project: providing services to taxonomists for standard genome sequencing and annotation.</title>
        <authorList>
            <consortium name="The Broad Institute Genomics Platform"/>
            <consortium name="The Broad Institute Genome Sequencing Center for Infectious Disease"/>
            <person name="Wu L."/>
            <person name="Ma J."/>
        </authorList>
    </citation>
    <scope>NUCLEOTIDE SEQUENCE [LARGE SCALE GENOMIC DNA]</scope>
    <source>
        <strain evidence="4">JCM 18326</strain>
    </source>
</reference>
<dbReference type="SUPFAM" id="SSF82693">
    <property type="entry name" value="Multidrug efflux transporter AcrB pore domain, PN1, PN2, PC1 and PC2 subdomains"/>
    <property type="match status" value="1"/>
</dbReference>
<name>A0ABP9DCH2_9BACT</name>
<dbReference type="Gene3D" id="3.30.70.1440">
    <property type="entry name" value="Multidrug efflux transporter AcrB pore domain"/>
    <property type="match status" value="1"/>
</dbReference>
<feature type="transmembrane region" description="Helical" evidence="2">
    <location>
        <begin position="529"/>
        <end position="551"/>
    </location>
</feature>
<feature type="transmembrane region" description="Helical" evidence="2">
    <location>
        <begin position="889"/>
        <end position="908"/>
    </location>
</feature>
<feature type="transmembrane region" description="Helical" evidence="2">
    <location>
        <begin position="992"/>
        <end position="1015"/>
    </location>
</feature>
<keyword evidence="2" id="KW-0472">Membrane</keyword>
<dbReference type="SUPFAM" id="SSF82714">
    <property type="entry name" value="Multidrug efflux transporter AcrB TolC docking domain, DN and DC subdomains"/>
    <property type="match status" value="2"/>
</dbReference>
<keyword evidence="2" id="KW-0812">Transmembrane</keyword>
<dbReference type="Gene3D" id="3.30.70.1430">
    <property type="entry name" value="Multidrug efflux transporter AcrB pore domain"/>
    <property type="match status" value="2"/>
</dbReference>
<dbReference type="PANTHER" id="PTHR32063">
    <property type="match status" value="1"/>
</dbReference>
<keyword evidence="1" id="KW-0175">Coiled coil</keyword>
<dbReference type="SUPFAM" id="SSF82866">
    <property type="entry name" value="Multidrug efflux transporter AcrB transmembrane domain"/>
    <property type="match status" value="2"/>
</dbReference>
<keyword evidence="4" id="KW-1185">Reference proteome</keyword>
<dbReference type="Proteomes" id="UP001500298">
    <property type="component" value="Unassembled WGS sequence"/>
</dbReference>
<sequence length="1066" mass="119793">MRSIIENFVKYGILSNTIIALTIILGGYTLYHTEFSFFPERESRIINISVLYQGASPEEMEEGVTQRIEEALRGIVGIEEILSSSTENMATITVEIFHGYDIDEAYTDVKNAVDGISAFPTGAERPIIFKQKNRSSVMWIGLTGETDQVSLNDLKITLQKIEDDFLRSGIITQVMPMGYPDREISIEVDETTLLRYGLTITQVANIVRRNNRDLSGGAIKTTDEEILIRSRGKRTDADFIGKIVLLALPNGGTLYLRDVADIKEQFADTPDESFLNGKLSVYMLVQKLLSEDLLDITNYVEGYIEEFNEENPHMKLQVTFKFWDLLKQRLTMLIENGVVGLVLVCVALGLFLSLRLSFWVAWGIPSSFLGLFILGSFVGFTINMISLFGMILVVGILVDDGIVIAENIYAHFERGKSPYHSAVDGTIEVLPAVFTSVTTTIIAFTPLLLIEGELNFLKDMGLVVIFSLGFSLLEAFFVLPAHLSSPSVLRAKSPNSVGGRIRTRINNFLDMVRSDWYGRFLQKTLKYQWVSITVMVGMLIVTFGFLGGGVIRATFFPRIPFNSINIDIAFQAGTRETLTKEYIMRFDSLVWEVNEDLKKEFNDTTNWINYTFANVGQSTFGVGGHTGNVNIFFKELDDAPVNDIGLIKRINKKIGKVPEADKLKVGNEGRFGKPVSIMLMGKEGETLRLAAEELKRELENLSVLKEVIDDSNIGKRELELFLKPQAHYLNLDRDDIVQQVRQGFFGEQVQRIQKGRDELRVWVRYPLSGRMSLTQLEQMKVKVNGNEYPVSELVDYKIVRGISDIKHYMGSRTITVEADLVDPEMEVPPILEKINRDILPKVLANYPTVRVEESGQAKESAQSLNEIVTLFGGAMFMMFVVIMLNFRSFYQAVLVISMIPMGWVGAAWGHGIHGIPISILSAWGMIALSGILINDAVVFIDRYNRNLTNGMFVMEAVYDAGISRFRPIMLTSITTIAGLSPLIQEKSFQAQFLIPMAIAVAWGVLVGTLVILLFLPPLMMAFNDIRQWAKYLWTGQKPSAEEVERVIIDQHKDRLFDHYPDTPSGS</sequence>
<dbReference type="RefSeq" id="WP_345371152.1">
    <property type="nucleotide sequence ID" value="NZ_BAABJX010000028.1"/>
</dbReference>
<protein>
    <submittedName>
        <fullName evidence="3">Efflux RND transporter permease subunit</fullName>
    </submittedName>
</protein>
<proteinExistence type="predicted"/>
<evidence type="ECO:0000256" key="1">
    <source>
        <dbReference type="SAM" id="Coils"/>
    </source>
</evidence>
<comment type="caution">
    <text evidence="3">The sequence shown here is derived from an EMBL/GenBank/DDBJ whole genome shotgun (WGS) entry which is preliminary data.</text>
</comment>
<organism evidence="3 4">
    <name type="scientific">Algivirga pacifica</name>
    <dbReference type="NCBI Taxonomy" id="1162670"/>
    <lineage>
        <taxon>Bacteria</taxon>
        <taxon>Pseudomonadati</taxon>
        <taxon>Bacteroidota</taxon>
        <taxon>Cytophagia</taxon>
        <taxon>Cytophagales</taxon>
        <taxon>Flammeovirgaceae</taxon>
        <taxon>Algivirga</taxon>
    </lineage>
</organism>
<feature type="transmembrane region" description="Helical" evidence="2">
    <location>
        <begin position="429"/>
        <end position="450"/>
    </location>
</feature>
<dbReference type="PANTHER" id="PTHR32063:SF33">
    <property type="entry name" value="RND SUPERFAMILY EFFLUX PUMP PERMEASE COMPONENT"/>
    <property type="match status" value="1"/>
</dbReference>
<evidence type="ECO:0000313" key="3">
    <source>
        <dbReference type="EMBL" id="GAA4833406.1"/>
    </source>
</evidence>
<dbReference type="InterPro" id="IPR027463">
    <property type="entry name" value="AcrB_DN_DC_subdom"/>
</dbReference>
<accession>A0ABP9DCH2</accession>
<dbReference type="Gene3D" id="1.20.1640.10">
    <property type="entry name" value="Multidrug efflux transporter AcrB transmembrane domain"/>
    <property type="match status" value="2"/>
</dbReference>
<evidence type="ECO:0000256" key="2">
    <source>
        <dbReference type="SAM" id="Phobius"/>
    </source>
</evidence>
<dbReference type="EMBL" id="BAABJX010000028">
    <property type="protein sequence ID" value="GAA4833406.1"/>
    <property type="molecule type" value="Genomic_DNA"/>
</dbReference>
<feature type="transmembrane region" description="Helical" evidence="2">
    <location>
        <begin position="387"/>
        <end position="409"/>
    </location>
</feature>
<gene>
    <name evidence="3" type="ORF">GCM10023331_18310</name>
</gene>
<keyword evidence="2" id="KW-1133">Transmembrane helix</keyword>
<feature type="transmembrane region" description="Helical" evidence="2">
    <location>
        <begin position="462"/>
        <end position="483"/>
    </location>
</feature>
<feature type="transmembrane region" description="Helical" evidence="2">
    <location>
        <begin position="920"/>
        <end position="940"/>
    </location>
</feature>
<feature type="coiled-coil region" evidence="1">
    <location>
        <begin position="684"/>
        <end position="711"/>
    </location>
</feature>